<sequence>SDLVKKLRRLIVDEWILNADTYNLFLLNGTDIEKEASLFLQDGFFDGALGDAMPLAAANILGIFITIVTDHESNPLLIVQPPPSKVLTTETVIHMSLRQLEKVAHYDALIPYTNRI</sequence>
<dbReference type="CDD" id="cd22744">
    <property type="entry name" value="OTU"/>
    <property type="match status" value="1"/>
</dbReference>
<protein>
    <submittedName>
        <fullName evidence="1">Uncharacterized protein</fullName>
    </submittedName>
</protein>
<evidence type="ECO:0000313" key="2">
    <source>
        <dbReference type="Proteomes" id="UP000749559"/>
    </source>
</evidence>
<proteinExistence type="predicted"/>
<dbReference type="AlphaFoldDB" id="A0A8J1XXL7"/>
<name>A0A8J1XXL7_OWEFU</name>
<dbReference type="OrthoDB" id="5989269at2759"/>
<evidence type="ECO:0000313" key="1">
    <source>
        <dbReference type="EMBL" id="CAH1791464.1"/>
    </source>
</evidence>
<feature type="non-terminal residue" evidence="1">
    <location>
        <position position="1"/>
    </location>
</feature>
<reference evidence="1" key="1">
    <citation type="submission" date="2022-03" db="EMBL/GenBank/DDBJ databases">
        <authorList>
            <person name="Martin C."/>
        </authorList>
    </citation>
    <scope>NUCLEOTIDE SEQUENCE</scope>
</reference>
<dbReference type="Proteomes" id="UP000749559">
    <property type="component" value="Unassembled WGS sequence"/>
</dbReference>
<dbReference type="EMBL" id="CAIIXF020000008">
    <property type="protein sequence ID" value="CAH1791464.1"/>
    <property type="molecule type" value="Genomic_DNA"/>
</dbReference>
<feature type="non-terminal residue" evidence="1">
    <location>
        <position position="116"/>
    </location>
</feature>
<accession>A0A8J1XXL7</accession>
<organism evidence="1 2">
    <name type="scientific">Owenia fusiformis</name>
    <name type="common">Polychaete worm</name>
    <dbReference type="NCBI Taxonomy" id="6347"/>
    <lineage>
        <taxon>Eukaryota</taxon>
        <taxon>Metazoa</taxon>
        <taxon>Spiralia</taxon>
        <taxon>Lophotrochozoa</taxon>
        <taxon>Annelida</taxon>
        <taxon>Polychaeta</taxon>
        <taxon>Sedentaria</taxon>
        <taxon>Canalipalpata</taxon>
        <taxon>Sabellida</taxon>
        <taxon>Oweniida</taxon>
        <taxon>Oweniidae</taxon>
        <taxon>Owenia</taxon>
    </lineage>
</organism>
<comment type="caution">
    <text evidence="1">The sequence shown here is derived from an EMBL/GenBank/DDBJ whole genome shotgun (WGS) entry which is preliminary data.</text>
</comment>
<keyword evidence="2" id="KW-1185">Reference proteome</keyword>
<gene>
    <name evidence="1" type="ORF">OFUS_LOCUS16541</name>
</gene>